<reference evidence="3" key="3">
    <citation type="submission" date="2018-08" db="UniProtKB">
        <authorList>
            <consortium name="EnsemblPlants"/>
        </authorList>
    </citation>
    <scope>IDENTIFICATION</scope>
    <source>
        <strain evidence="3">cv. Bd21</strain>
    </source>
</reference>
<gene>
    <name evidence="2" type="ORF">BRADI_3g43266v3</name>
</gene>
<sequence length="132" mass="15357">MRSVWSPTSARNRCRPARRKRAVGGIRNWRIFSGDSKLRRNTRGGWGRDARRRRYSRRSSRDPTRRTVVSRRASQLAGPCIALPLPLKYQTHLAISLVFQWAKWLSLKCVPKLTFRVHRSIVASLSNFVNEL</sequence>
<dbReference type="EMBL" id="CM000882">
    <property type="protein sequence ID" value="KQJ99394.2"/>
    <property type="molecule type" value="Genomic_DNA"/>
</dbReference>
<name>A0A0Q3I0M0_BRADI</name>
<organism evidence="2">
    <name type="scientific">Brachypodium distachyon</name>
    <name type="common">Purple false brome</name>
    <name type="synonym">Trachynia distachya</name>
    <dbReference type="NCBI Taxonomy" id="15368"/>
    <lineage>
        <taxon>Eukaryota</taxon>
        <taxon>Viridiplantae</taxon>
        <taxon>Streptophyta</taxon>
        <taxon>Embryophyta</taxon>
        <taxon>Tracheophyta</taxon>
        <taxon>Spermatophyta</taxon>
        <taxon>Magnoliopsida</taxon>
        <taxon>Liliopsida</taxon>
        <taxon>Poales</taxon>
        <taxon>Poaceae</taxon>
        <taxon>BOP clade</taxon>
        <taxon>Pooideae</taxon>
        <taxon>Stipodae</taxon>
        <taxon>Brachypodieae</taxon>
        <taxon>Brachypodium</taxon>
    </lineage>
</organism>
<protein>
    <submittedName>
        <fullName evidence="2 3">Uncharacterized protein</fullName>
    </submittedName>
</protein>
<dbReference type="Proteomes" id="UP000008810">
    <property type="component" value="Chromosome 3"/>
</dbReference>
<proteinExistence type="predicted"/>
<evidence type="ECO:0000313" key="3">
    <source>
        <dbReference type="EnsemblPlants" id="KQJ99394"/>
    </source>
</evidence>
<dbReference type="EnsemblPlants" id="KQJ99394">
    <property type="protein sequence ID" value="KQJ99394"/>
    <property type="gene ID" value="BRADI_3g43266v3"/>
</dbReference>
<dbReference type="InParanoid" id="A0A0Q3I0M0"/>
<feature type="region of interest" description="Disordered" evidence="1">
    <location>
        <begin position="40"/>
        <end position="69"/>
    </location>
</feature>
<evidence type="ECO:0000313" key="2">
    <source>
        <dbReference type="EMBL" id="KQJ99394.2"/>
    </source>
</evidence>
<evidence type="ECO:0000256" key="1">
    <source>
        <dbReference type="SAM" id="MobiDB-lite"/>
    </source>
</evidence>
<accession>A0A0Q3I0M0</accession>
<dbReference type="AlphaFoldDB" id="A0A0Q3I0M0"/>
<keyword evidence="4" id="KW-1185">Reference proteome</keyword>
<reference evidence="2 3" key="1">
    <citation type="journal article" date="2010" name="Nature">
        <title>Genome sequencing and analysis of the model grass Brachypodium distachyon.</title>
        <authorList>
            <consortium name="International Brachypodium Initiative"/>
        </authorList>
    </citation>
    <scope>NUCLEOTIDE SEQUENCE [LARGE SCALE GENOMIC DNA]</scope>
    <source>
        <strain evidence="2 3">Bd21</strain>
    </source>
</reference>
<evidence type="ECO:0000313" key="4">
    <source>
        <dbReference type="Proteomes" id="UP000008810"/>
    </source>
</evidence>
<dbReference type="Gramene" id="KQJ99394">
    <property type="protein sequence ID" value="KQJ99394"/>
    <property type="gene ID" value="BRADI_3g43266v3"/>
</dbReference>
<reference evidence="2" key="2">
    <citation type="submission" date="2017-06" db="EMBL/GenBank/DDBJ databases">
        <title>WGS assembly of Brachypodium distachyon.</title>
        <authorList>
            <consortium name="The International Brachypodium Initiative"/>
            <person name="Lucas S."/>
            <person name="Harmon-Smith M."/>
            <person name="Lail K."/>
            <person name="Tice H."/>
            <person name="Grimwood J."/>
            <person name="Bruce D."/>
            <person name="Barry K."/>
            <person name="Shu S."/>
            <person name="Lindquist E."/>
            <person name="Wang M."/>
            <person name="Pitluck S."/>
            <person name="Vogel J.P."/>
            <person name="Garvin D.F."/>
            <person name="Mockler T.C."/>
            <person name="Schmutz J."/>
            <person name="Rokhsar D."/>
            <person name="Bevan M.W."/>
        </authorList>
    </citation>
    <scope>NUCLEOTIDE SEQUENCE</scope>
    <source>
        <strain evidence="2">Bd21</strain>
    </source>
</reference>